<proteinExistence type="predicted"/>
<keyword evidence="3" id="KW-1185">Reference proteome</keyword>
<dbReference type="EMBL" id="JAEAOA010001795">
    <property type="protein sequence ID" value="KAK3575735.1"/>
    <property type="molecule type" value="Genomic_DNA"/>
</dbReference>
<dbReference type="AlphaFoldDB" id="A0AAE0RLT7"/>
<name>A0AAE0RLT7_9BIVA</name>
<feature type="region of interest" description="Disordered" evidence="1">
    <location>
        <begin position="212"/>
        <end position="231"/>
    </location>
</feature>
<sequence>MGDIKLTKSDLSSALSKLKDPDTAFPVEIVDSNRAKTLTFTYSPGNIWDWKDLQAMNRNLSTTYTLKNDITLPNAGTDGMTSAGFEPVGTSAAPFTGTFNGNGPTADNAGLFGYVNGASASIRNGIIELPAGNRDVISAKKYAGTWAGQIHNKAVIDNAGVISADNTGTNTSKIISSSTGGAAGGLVGIAKDSTVRGYFKAGKGTVIESPNAVADSESGSADWRAISSEAK</sequence>
<gene>
    <name evidence="2" type="ORF">CHS0354_030067</name>
</gene>
<reference evidence="2" key="3">
    <citation type="submission" date="2023-05" db="EMBL/GenBank/DDBJ databases">
        <authorList>
            <person name="Smith C.H."/>
        </authorList>
    </citation>
    <scope>NUCLEOTIDE SEQUENCE</scope>
    <source>
        <strain evidence="2">CHS0354</strain>
        <tissue evidence="2">Mantle</tissue>
    </source>
</reference>
<dbReference type="Gene3D" id="2.160.20.110">
    <property type="match status" value="1"/>
</dbReference>
<organism evidence="2 3">
    <name type="scientific">Potamilus streckersoni</name>
    <dbReference type="NCBI Taxonomy" id="2493646"/>
    <lineage>
        <taxon>Eukaryota</taxon>
        <taxon>Metazoa</taxon>
        <taxon>Spiralia</taxon>
        <taxon>Lophotrochozoa</taxon>
        <taxon>Mollusca</taxon>
        <taxon>Bivalvia</taxon>
        <taxon>Autobranchia</taxon>
        <taxon>Heteroconchia</taxon>
        <taxon>Palaeoheterodonta</taxon>
        <taxon>Unionida</taxon>
        <taxon>Unionoidea</taxon>
        <taxon>Unionidae</taxon>
        <taxon>Ambleminae</taxon>
        <taxon>Lampsilini</taxon>
        <taxon>Potamilus</taxon>
    </lineage>
</organism>
<evidence type="ECO:0000313" key="3">
    <source>
        <dbReference type="Proteomes" id="UP001195483"/>
    </source>
</evidence>
<accession>A0AAE0RLT7</accession>
<comment type="caution">
    <text evidence="2">The sequence shown here is derived from an EMBL/GenBank/DDBJ whole genome shotgun (WGS) entry which is preliminary data.</text>
</comment>
<protein>
    <submittedName>
        <fullName evidence="2">Uncharacterized protein</fullName>
    </submittedName>
</protein>
<reference evidence="2" key="2">
    <citation type="journal article" date="2021" name="Genome Biol. Evol.">
        <title>Developing a high-quality reference genome for a parasitic bivalve with doubly uniparental inheritance (Bivalvia: Unionida).</title>
        <authorList>
            <person name="Smith C.H."/>
        </authorList>
    </citation>
    <scope>NUCLEOTIDE SEQUENCE</scope>
    <source>
        <strain evidence="2">CHS0354</strain>
        <tissue evidence="2">Mantle</tissue>
    </source>
</reference>
<evidence type="ECO:0000313" key="2">
    <source>
        <dbReference type="EMBL" id="KAK3575735.1"/>
    </source>
</evidence>
<evidence type="ECO:0000256" key="1">
    <source>
        <dbReference type="SAM" id="MobiDB-lite"/>
    </source>
</evidence>
<dbReference type="Proteomes" id="UP001195483">
    <property type="component" value="Unassembled WGS sequence"/>
</dbReference>
<reference evidence="2" key="1">
    <citation type="journal article" date="2021" name="Genome Biol. Evol.">
        <title>A High-Quality Reference Genome for a Parasitic Bivalve with Doubly Uniparental Inheritance (Bivalvia: Unionida).</title>
        <authorList>
            <person name="Smith C.H."/>
        </authorList>
    </citation>
    <scope>NUCLEOTIDE SEQUENCE</scope>
    <source>
        <strain evidence="2">CHS0354</strain>
    </source>
</reference>